<dbReference type="EMBL" id="FMSH01000496">
    <property type="protein sequence ID" value="SCU97965.1"/>
    <property type="molecule type" value="Genomic_DNA"/>
</dbReference>
<evidence type="ECO:0000313" key="1">
    <source>
        <dbReference type="EMBL" id="SCU97965.1"/>
    </source>
</evidence>
<dbReference type="AlphaFoldDB" id="A0A1K0IQG0"/>
<sequence>MRELCNRTIDAQFRFVKRNDFCHGLLLDSLTELIA</sequence>
<gene>
    <name evidence="1" type="ORF">CNECB9_5450012</name>
</gene>
<proteinExistence type="predicted"/>
<accession>A0A1K0IQG0</accession>
<organism evidence="1">
    <name type="scientific">Cupriavidus necator</name>
    <name type="common">Alcaligenes eutrophus</name>
    <name type="synonym">Ralstonia eutropha</name>
    <dbReference type="NCBI Taxonomy" id="106590"/>
    <lineage>
        <taxon>Bacteria</taxon>
        <taxon>Pseudomonadati</taxon>
        <taxon>Pseudomonadota</taxon>
        <taxon>Betaproteobacteria</taxon>
        <taxon>Burkholderiales</taxon>
        <taxon>Burkholderiaceae</taxon>
        <taxon>Cupriavidus</taxon>
    </lineage>
</organism>
<protein>
    <submittedName>
        <fullName evidence="1">Uncharacterized protein</fullName>
    </submittedName>
</protein>
<name>A0A1K0IQG0_CUPNE</name>
<reference evidence="1" key="1">
    <citation type="submission" date="2016-09" db="EMBL/GenBank/DDBJ databases">
        <authorList>
            <person name="Capua I."/>
            <person name="De Benedictis P."/>
            <person name="Joannis T."/>
            <person name="Lombin L.H."/>
            <person name="Cattoli G."/>
        </authorList>
    </citation>
    <scope>NUCLEOTIDE SEQUENCE</scope>
    <source>
        <strain evidence="1">B9</strain>
    </source>
</reference>